<evidence type="ECO:0000313" key="4">
    <source>
        <dbReference type="Proteomes" id="UP000256710"/>
    </source>
</evidence>
<reference evidence="3 4" key="1">
    <citation type="submission" date="2018-01" db="EMBL/GenBank/DDBJ databases">
        <authorList>
            <person name="Clerissi C."/>
        </authorList>
    </citation>
    <scope>NUCLEOTIDE SEQUENCE [LARGE SCALE GENOMIC DNA]</scope>
    <source>
        <strain evidence="1">Cupriavidus taiwanensis STM 6082</strain>
        <strain evidence="2">Cupriavidus taiwanensis STM 6160</strain>
    </source>
</reference>
<name>A0A375H718_9BURK</name>
<evidence type="ECO:0000313" key="1">
    <source>
        <dbReference type="EMBL" id="SOZ37709.1"/>
    </source>
</evidence>
<dbReference type="SUPFAM" id="SSF46955">
    <property type="entry name" value="Putative DNA-binding domain"/>
    <property type="match status" value="1"/>
</dbReference>
<proteinExistence type="predicted"/>
<organism evidence="2 3">
    <name type="scientific">Cupriavidus neocaledonicus</name>
    <dbReference type="NCBI Taxonomy" id="1040979"/>
    <lineage>
        <taxon>Bacteria</taxon>
        <taxon>Pseudomonadati</taxon>
        <taxon>Pseudomonadota</taxon>
        <taxon>Betaproteobacteria</taxon>
        <taxon>Burkholderiales</taxon>
        <taxon>Burkholderiaceae</taxon>
        <taxon>Cupriavidus</taxon>
    </lineage>
</organism>
<evidence type="ECO:0000313" key="2">
    <source>
        <dbReference type="EMBL" id="SPD46283.1"/>
    </source>
</evidence>
<evidence type="ECO:0008006" key="5">
    <source>
        <dbReference type="Google" id="ProtNLM"/>
    </source>
</evidence>
<dbReference type="EMBL" id="OFTC01000030">
    <property type="protein sequence ID" value="SOZ37709.1"/>
    <property type="molecule type" value="Genomic_DNA"/>
</dbReference>
<dbReference type="InterPro" id="IPR009061">
    <property type="entry name" value="DNA-bd_dom_put_sf"/>
</dbReference>
<dbReference type="Proteomes" id="UP000256710">
    <property type="component" value="Unassembled WGS sequence"/>
</dbReference>
<protein>
    <recommendedName>
        <fullName evidence="5">Helix-turn-helix domain-containing protein</fullName>
    </recommendedName>
</protein>
<accession>A0A375H718</accession>
<dbReference type="RefSeq" id="WP_018006779.1">
    <property type="nucleotide sequence ID" value="NZ_AQUR01000100.1"/>
</dbReference>
<evidence type="ECO:0000313" key="3">
    <source>
        <dbReference type="Proteomes" id="UP000255168"/>
    </source>
</evidence>
<gene>
    <name evidence="1" type="ORF">CBM2605_A80193</name>
    <name evidence="2" type="ORF">CBM2607_11220</name>
</gene>
<keyword evidence="4" id="KW-1185">Reference proteome</keyword>
<dbReference type="AlphaFoldDB" id="A0A375H718"/>
<dbReference type="EMBL" id="LT984806">
    <property type="protein sequence ID" value="SPD46283.1"/>
    <property type="molecule type" value="Genomic_DNA"/>
</dbReference>
<dbReference type="Proteomes" id="UP000255168">
    <property type="component" value="Chromosome I"/>
</dbReference>
<sequence length="71" mass="7812">MGQPAEKKFLSADELVARWGDAIHPGTLANWRVQGKGPAFIKLGAKVRYPIAQLEQWEAAHMVAANDNNIN</sequence>